<gene>
    <name evidence="2" type="ORF">APUU_31297A</name>
</gene>
<dbReference type="RefSeq" id="XP_041555266.1">
    <property type="nucleotide sequence ID" value="XM_041702486.1"/>
</dbReference>
<organism evidence="2 3">
    <name type="scientific">Aspergillus puulaauensis</name>
    <dbReference type="NCBI Taxonomy" id="1220207"/>
    <lineage>
        <taxon>Eukaryota</taxon>
        <taxon>Fungi</taxon>
        <taxon>Dikarya</taxon>
        <taxon>Ascomycota</taxon>
        <taxon>Pezizomycotina</taxon>
        <taxon>Eurotiomycetes</taxon>
        <taxon>Eurotiomycetidae</taxon>
        <taxon>Eurotiales</taxon>
        <taxon>Aspergillaceae</taxon>
        <taxon>Aspergillus</taxon>
    </lineage>
</organism>
<protein>
    <recommendedName>
        <fullName evidence="4">Fungal N-terminal domain-containing protein</fullName>
    </recommendedName>
</protein>
<keyword evidence="3" id="KW-1185">Reference proteome</keyword>
<dbReference type="KEGG" id="apuu:APUU_31297A"/>
<evidence type="ECO:0000313" key="3">
    <source>
        <dbReference type="Proteomes" id="UP000654913"/>
    </source>
</evidence>
<feature type="transmembrane region" description="Helical" evidence="1">
    <location>
        <begin position="6"/>
        <end position="29"/>
    </location>
</feature>
<dbReference type="EMBL" id="AP024445">
    <property type="protein sequence ID" value="BCS23072.1"/>
    <property type="molecule type" value="Genomic_DNA"/>
</dbReference>
<keyword evidence="1" id="KW-0812">Transmembrane</keyword>
<keyword evidence="1" id="KW-1133">Transmembrane helix</keyword>
<accession>A0A7R7XKV5</accession>
<reference evidence="2" key="2">
    <citation type="submission" date="2021-02" db="EMBL/GenBank/DDBJ databases">
        <title>Aspergillus puulaauensis MK2 genome sequence.</title>
        <authorList>
            <person name="Futagami T."/>
            <person name="Mori K."/>
            <person name="Kadooka C."/>
            <person name="Tanaka T."/>
        </authorList>
    </citation>
    <scope>NUCLEOTIDE SEQUENCE</scope>
    <source>
        <strain evidence="2">MK2</strain>
    </source>
</reference>
<evidence type="ECO:0000313" key="2">
    <source>
        <dbReference type="EMBL" id="BCS23072.1"/>
    </source>
</evidence>
<dbReference type="Proteomes" id="UP000654913">
    <property type="component" value="Chromosome 3"/>
</dbReference>
<keyword evidence="1" id="KW-0472">Membrane</keyword>
<dbReference type="GeneID" id="64973077"/>
<name>A0A7R7XKV5_9EURO</name>
<sequence>MTDPFSISGGVVGVVSLGLTVSQGLIAYYGPWKSYDDEISGFTTRLEGLQHSLQVLHEFISPEQELDLPSDQYKKIVSLQLK</sequence>
<proteinExistence type="predicted"/>
<evidence type="ECO:0008006" key="4">
    <source>
        <dbReference type="Google" id="ProtNLM"/>
    </source>
</evidence>
<reference evidence="2" key="1">
    <citation type="submission" date="2021-01" db="EMBL/GenBank/DDBJ databases">
        <authorList>
            <consortium name="Aspergillus puulaauensis MK2 genome sequencing consortium"/>
            <person name="Kazuki M."/>
            <person name="Futagami T."/>
        </authorList>
    </citation>
    <scope>NUCLEOTIDE SEQUENCE</scope>
    <source>
        <strain evidence="2">MK2</strain>
    </source>
</reference>
<evidence type="ECO:0000256" key="1">
    <source>
        <dbReference type="SAM" id="Phobius"/>
    </source>
</evidence>
<dbReference type="AlphaFoldDB" id="A0A7R7XKV5"/>
<dbReference type="OrthoDB" id="1577640at2759"/>